<dbReference type="Proteomes" id="UP000238479">
    <property type="component" value="Chromosome 3"/>
</dbReference>
<dbReference type="Gramene" id="PRQ43619">
    <property type="protein sequence ID" value="PRQ43619"/>
    <property type="gene ID" value="RchiOBHm_Chr3g0470391"/>
</dbReference>
<reference evidence="4 5" key="1">
    <citation type="journal article" date="2018" name="Nat. Genet.">
        <title>The Rosa genome provides new insights in the design of modern roses.</title>
        <authorList>
            <person name="Bendahmane M."/>
        </authorList>
    </citation>
    <scope>NUCLEOTIDE SEQUENCE [LARGE SCALE GENOMIC DNA]</scope>
    <source>
        <strain evidence="5">cv. Old Blush</strain>
    </source>
</reference>
<dbReference type="OrthoDB" id="531008at2759"/>
<keyword evidence="5" id="KW-1185">Reference proteome</keyword>
<sequence>MRVMATLSQFPAFPSLLSPKLVFFDPQQHQLKLRRCTAQHPPSPVHFAVRASSSVKKSRRKVKSNEELCNELMEFIAAVGLPQGHVPSMKELSQNGRNDLAYIVRRRGYKLIRELLADSTESESTDVDGNADNFIAENDDGQKDIVTGQYQEVNDVVEEFSSLSEVSILESSSEALVTDPVLKHDDDVEVPVESLADSLLQDTSSGNLEGHGERVDSMEGNGRVSNVPVIESHVNSSKIGTAFNSDHHTPVEICTNSSLDVLEDLSLPTTIPIKQNDSDSPNIGWDLNSDGQLSVPIDSGTHWSSDKKALHRDQDGKVDNMADEVALSTKASVMEEEDHHSSSDLELNQNSDDDSDAPVKYPVNLSLEEKVTEFMQNGDLDALEDNIYGVSIESDAEEIKSSNKFGNAEEVQLRTPTSEYSKHMFDGSDATSEQILSPTAVDPPLGDATSLADSRSTLSDKNLDVKTSEREDQHDISRLKSMLHQKELELSRLKEQIEKEQHALSVLQANAETAINEAQKLICEKDAELLAAEENLSGLVEVEIQFHGDGEIVEVTGSFNGWHHQIKLDPQPPSSIIDHSGSRKSRLWSTMLWLYPGVYEIKFLVDGHWSIDPQRETVTRGTICNNILRVDG</sequence>
<evidence type="ECO:0000313" key="4">
    <source>
        <dbReference type="EMBL" id="PRQ43619.1"/>
    </source>
</evidence>
<dbReference type="PANTHER" id="PTHR47434:SF2">
    <property type="entry name" value="PROTEIN PTST HOMOLOG 3, CHLOROPLASTIC"/>
    <property type="match status" value="1"/>
</dbReference>
<name>A0A2P6RB12_ROSCH</name>
<feature type="compositionally biased region" description="Polar residues" evidence="2">
    <location>
        <begin position="272"/>
        <end position="281"/>
    </location>
</feature>
<feature type="compositionally biased region" description="Polar residues" evidence="2">
    <location>
        <begin position="451"/>
        <end position="460"/>
    </location>
</feature>
<dbReference type="InterPro" id="IPR032640">
    <property type="entry name" value="AMPK1_CBM"/>
</dbReference>
<dbReference type="InterPro" id="IPR013783">
    <property type="entry name" value="Ig-like_fold"/>
</dbReference>
<evidence type="ECO:0000256" key="1">
    <source>
        <dbReference type="SAM" id="Coils"/>
    </source>
</evidence>
<evidence type="ECO:0000313" key="5">
    <source>
        <dbReference type="Proteomes" id="UP000238479"/>
    </source>
</evidence>
<feature type="region of interest" description="Disordered" evidence="2">
    <location>
        <begin position="272"/>
        <end position="291"/>
    </location>
</feature>
<accession>A0A2P6RB12</accession>
<dbReference type="InterPro" id="IPR014756">
    <property type="entry name" value="Ig_E-set"/>
</dbReference>
<protein>
    <submittedName>
        <fullName evidence="4">Putative immunoglobulin E-set</fullName>
    </submittedName>
</protein>
<feature type="region of interest" description="Disordered" evidence="2">
    <location>
        <begin position="401"/>
        <end position="474"/>
    </location>
</feature>
<evidence type="ECO:0000259" key="3">
    <source>
        <dbReference type="Pfam" id="PF16561"/>
    </source>
</evidence>
<keyword evidence="1" id="KW-0175">Coiled coil</keyword>
<feature type="compositionally biased region" description="Basic and acidic residues" evidence="2">
    <location>
        <begin position="461"/>
        <end position="474"/>
    </location>
</feature>
<feature type="domain" description="AMP-activated protein kinase glycogen-binding" evidence="3">
    <location>
        <begin position="541"/>
        <end position="630"/>
    </location>
</feature>
<dbReference type="GO" id="GO:0009507">
    <property type="term" value="C:chloroplast"/>
    <property type="evidence" value="ECO:0007669"/>
    <property type="project" value="UniProtKB-ARBA"/>
</dbReference>
<dbReference type="PANTHER" id="PTHR47434">
    <property type="entry name" value="PROTEIN PTST HOMOLOG 3, CHLOROPLASTIC"/>
    <property type="match status" value="1"/>
</dbReference>
<dbReference type="Pfam" id="PF16561">
    <property type="entry name" value="AMPK1_CBM"/>
    <property type="match status" value="1"/>
</dbReference>
<dbReference type="OMA" id="EKTTRFI"/>
<feature type="compositionally biased region" description="Basic and acidic residues" evidence="2">
    <location>
        <begin position="304"/>
        <end position="320"/>
    </location>
</feature>
<dbReference type="AlphaFoldDB" id="A0A2P6RB12"/>
<dbReference type="STRING" id="74649.A0A2P6RB12"/>
<proteinExistence type="predicted"/>
<feature type="coiled-coil region" evidence="1">
    <location>
        <begin position="476"/>
        <end position="524"/>
    </location>
</feature>
<gene>
    <name evidence="4" type="ORF">RchiOBHm_Chr3g0470391</name>
</gene>
<feature type="region of interest" description="Disordered" evidence="2">
    <location>
        <begin position="202"/>
        <end position="222"/>
    </location>
</feature>
<feature type="region of interest" description="Disordered" evidence="2">
    <location>
        <begin position="296"/>
        <end position="320"/>
    </location>
</feature>
<dbReference type="CDD" id="cd02859">
    <property type="entry name" value="E_set_AMPKbeta_like_N"/>
    <property type="match status" value="1"/>
</dbReference>
<organism evidence="4 5">
    <name type="scientific">Rosa chinensis</name>
    <name type="common">China rose</name>
    <dbReference type="NCBI Taxonomy" id="74649"/>
    <lineage>
        <taxon>Eukaryota</taxon>
        <taxon>Viridiplantae</taxon>
        <taxon>Streptophyta</taxon>
        <taxon>Embryophyta</taxon>
        <taxon>Tracheophyta</taxon>
        <taxon>Spermatophyta</taxon>
        <taxon>Magnoliopsida</taxon>
        <taxon>eudicotyledons</taxon>
        <taxon>Gunneridae</taxon>
        <taxon>Pentapetalae</taxon>
        <taxon>rosids</taxon>
        <taxon>fabids</taxon>
        <taxon>Rosales</taxon>
        <taxon>Rosaceae</taxon>
        <taxon>Rosoideae</taxon>
        <taxon>Rosoideae incertae sedis</taxon>
        <taxon>Rosa</taxon>
    </lineage>
</organism>
<dbReference type="Gene3D" id="2.60.40.10">
    <property type="entry name" value="Immunoglobulins"/>
    <property type="match status" value="1"/>
</dbReference>
<evidence type="ECO:0000256" key="2">
    <source>
        <dbReference type="SAM" id="MobiDB-lite"/>
    </source>
</evidence>
<dbReference type="EMBL" id="PDCK01000041">
    <property type="protein sequence ID" value="PRQ43619.1"/>
    <property type="molecule type" value="Genomic_DNA"/>
</dbReference>
<dbReference type="SUPFAM" id="SSF81296">
    <property type="entry name" value="E set domains"/>
    <property type="match status" value="1"/>
</dbReference>
<comment type="caution">
    <text evidence="4">The sequence shown here is derived from an EMBL/GenBank/DDBJ whole genome shotgun (WGS) entry which is preliminary data.</text>
</comment>
<feature type="region of interest" description="Disordered" evidence="2">
    <location>
        <begin position="332"/>
        <end position="360"/>
    </location>
</feature>